<sequence>MSSHSAFAEAADALAVSVLGALDGTGGAVQLARYADDAPDTLAALAAVRVLGADVFSPHLLAGHPFPAQDTAVVAKAFDAFPASDAPSDAPEEAAVALRDHATAALLARISGDEALGGLAPVPADDAAPGDTADWSAWSVRMAQLAPLATLGLDGPVHEAARRGALSLSRGVSRSILRRDFPTAVRLVRWLAWLRYDGAELPLDPDVAAEHVWLVGGAGPRAALDLAITRHFLELPPGTAPKEAARP</sequence>
<dbReference type="AlphaFoldDB" id="A0AAU1LZK8"/>
<organism evidence="1">
    <name type="scientific">Streptomyces sp. NBC_00148</name>
    <dbReference type="NCBI Taxonomy" id="2903626"/>
    <lineage>
        <taxon>Bacteria</taxon>
        <taxon>Bacillati</taxon>
        <taxon>Actinomycetota</taxon>
        <taxon>Actinomycetes</taxon>
        <taxon>Kitasatosporales</taxon>
        <taxon>Streptomycetaceae</taxon>
        <taxon>Streptomyces</taxon>
    </lineage>
</organism>
<name>A0AAU1LZK8_9ACTN</name>
<proteinExistence type="predicted"/>
<gene>
    <name evidence="1" type="ORF">OG222_29185</name>
</gene>
<reference evidence="1" key="1">
    <citation type="submission" date="2022-10" db="EMBL/GenBank/DDBJ databases">
        <title>The complete genomes of actinobacterial strains from the NBC collection.</title>
        <authorList>
            <person name="Joergensen T.S."/>
            <person name="Alvarez Arevalo M."/>
            <person name="Sterndorff E.B."/>
            <person name="Faurdal D."/>
            <person name="Vuksanovic O."/>
            <person name="Mourched A.-S."/>
            <person name="Charusanti P."/>
            <person name="Shaw S."/>
            <person name="Blin K."/>
            <person name="Weber T."/>
        </authorList>
    </citation>
    <scope>NUCLEOTIDE SEQUENCE</scope>
    <source>
        <strain evidence="1">NBC_00148</strain>
    </source>
</reference>
<protein>
    <submittedName>
        <fullName evidence="1">Uncharacterized protein</fullName>
    </submittedName>
</protein>
<dbReference type="EMBL" id="CP108169">
    <property type="protein sequence ID" value="WTQ76942.1"/>
    <property type="molecule type" value="Genomic_DNA"/>
</dbReference>
<accession>A0AAU1LZK8</accession>
<evidence type="ECO:0000313" key="1">
    <source>
        <dbReference type="EMBL" id="WTQ76942.1"/>
    </source>
</evidence>